<evidence type="ECO:0000259" key="1">
    <source>
        <dbReference type="Pfam" id="PF00561"/>
    </source>
</evidence>
<accession>A0ABY5Z1X0</accession>
<name>A0ABY5Z1X0_9ACTN</name>
<dbReference type="PANTHER" id="PTHR46438:SF11">
    <property type="entry name" value="LIPASE-RELATED"/>
    <property type="match status" value="1"/>
</dbReference>
<dbReference type="Gene3D" id="3.40.50.1820">
    <property type="entry name" value="alpha/beta hydrolase"/>
    <property type="match status" value="1"/>
</dbReference>
<dbReference type="PANTHER" id="PTHR46438">
    <property type="entry name" value="ALPHA/BETA-HYDROLASES SUPERFAMILY PROTEIN"/>
    <property type="match status" value="1"/>
</dbReference>
<dbReference type="SUPFAM" id="SSF53474">
    <property type="entry name" value="alpha/beta-Hydrolases"/>
    <property type="match status" value="1"/>
</dbReference>
<dbReference type="RefSeq" id="WP_260725367.1">
    <property type="nucleotide sequence ID" value="NZ_BAAABS010000031.1"/>
</dbReference>
<reference evidence="2" key="1">
    <citation type="submission" date="2021-04" db="EMBL/GenBank/DDBJ databases">
        <title>Biosynthetic gene clusters of Dactylosporangioum roseum.</title>
        <authorList>
            <person name="Hartkoorn R.C."/>
            <person name="Beaudoing E."/>
            <person name="Hot D."/>
            <person name="Moureu S."/>
        </authorList>
    </citation>
    <scope>NUCLEOTIDE SEQUENCE</scope>
    <source>
        <strain evidence="2">NRRL B-16295</strain>
    </source>
</reference>
<dbReference type="GO" id="GO:0016787">
    <property type="term" value="F:hydrolase activity"/>
    <property type="evidence" value="ECO:0007669"/>
    <property type="project" value="UniProtKB-KW"/>
</dbReference>
<gene>
    <name evidence="2" type="ORF">Drose_33920</name>
</gene>
<proteinExistence type="predicted"/>
<dbReference type="InterPro" id="IPR000073">
    <property type="entry name" value="AB_hydrolase_1"/>
</dbReference>
<evidence type="ECO:0000313" key="2">
    <source>
        <dbReference type="EMBL" id="UWZ36020.1"/>
    </source>
</evidence>
<dbReference type="InterPro" id="IPR029058">
    <property type="entry name" value="AB_hydrolase_fold"/>
</dbReference>
<dbReference type="Pfam" id="PF00561">
    <property type="entry name" value="Abhydrolase_1"/>
    <property type="match status" value="1"/>
</dbReference>
<dbReference type="Proteomes" id="UP001058271">
    <property type="component" value="Chromosome"/>
</dbReference>
<sequence length="356" mass="38404">MTDVEVAKGSKRRKAGIIGAVVGLAAAGVAAGVAAERYIVNRSKKAEDVHADEEFGVWDFDEGLTVTTDDGIDLHVEVVDGPSRATLVFVHGFCLDMGTFHFQRKAFEGKHRMVFYDQPGHGRSGKLHRGEYSLEALGAGLRAVLQATVPTGPVVLVGHSMGGMTIMALAEQMPELFESRVEGVVLISTSAGKLDQVNFGLPDVVAKFRRPLLPIIGFAGPISSAVIDRARHASTDLAWLLTRRYGFGTARPSPALVSYVEKMNSKTSTDVIARYLRTLYTHARLLLLGPLCSVPVLLVCGDRDVLTPLTHTREIASVLPEAELMIVADGGHVVLLEHADVVNEAMDTFLTKVLEQ</sequence>
<protein>
    <submittedName>
        <fullName evidence="2">Alpha/beta hydrolase</fullName>
    </submittedName>
</protein>
<organism evidence="2 3">
    <name type="scientific">Dactylosporangium roseum</name>
    <dbReference type="NCBI Taxonomy" id="47989"/>
    <lineage>
        <taxon>Bacteria</taxon>
        <taxon>Bacillati</taxon>
        <taxon>Actinomycetota</taxon>
        <taxon>Actinomycetes</taxon>
        <taxon>Micromonosporales</taxon>
        <taxon>Micromonosporaceae</taxon>
        <taxon>Dactylosporangium</taxon>
    </lineage>
</organism>
<keyword evidence="3" id="KW-1185">Reference proteome</keyword>
<dbReference type="EMBL" id="CP073721">
    <property type="protein sequence ID" value="UWZ36020.1"/>
    <property type="molecule type" value="Genomic_DNA"/>
</dbReference>
<keyword evidence="2" id="KW-0378">Hydrolase</keyword>
<evidence type="ECO:0000313" key="3">
    <source>
        <dbReference type="Proteomes" id="UP001058271"/>
    </source>
</evidence>
<feature type="domain" description="AB hydrolase-1" evidence="1">
    <location>
        <begin position="86"/>
        <end position="339"/>
    </location>
</feature>